<geneLocation type="plasmid" evidence="3 4">
    <name>unnamed2</name>
</geneLocation>
<evidence type="ECO:0000313" key="4">
    <source>
        <dbReference type="Proteomes" id="UP001445268"/>
    </source>
</evidence>
<sequence length="317" mass="35215">MRYLMALLSVLAAANAGAAGKFYDRADEGWFFYNEQRLKEMAQEKPSPEKPEVAENPVEVTELPPAPSGPAPMSVEWFQQNFDEIQNRAIDNPTPENVAAFYVVHQQMMHKSTQFARVAAQVLADNPDLDPRVRFSNSVSGEKERQRVSKQMMSLIFDRLKDRNGGVWFFFDNSNVSRQMVNGMISLAKDFDVDILPVAVDGAESQLEGMRGADLLLPPIVDGGLSDRIQLGALPAVVLAIPPSEVEIVGYGTLDQVRMAQRIPAAARLMGILSEEEFLHARGELRGAPNAARQIDFNDLNDTTTESILRQLQEARK</sequence>
<evidence type="ECO:0000313" key="3">
    <source>
        <dbReference type="EMBL" id="XAF56256.1"/>
    </source>
</evidence>
<feature type="chain" id="PRO_5047353791" evidence="2">
    <location>
        <begin position="19"/>
        <end position="317"/>
    </location>
</feature>
<organism evidence="3 4">
    <name type="scientific">Marinobacter alkaliphilus</name>
    <dbReference type="NCBI Taxonomy" id="254719"/>
    <lineage>
        <taxon>Bacteria</taxon>
        <taxon>Pseudomonadati</taxon>
        <taxon>Pseudomonadota</taxon>
        <taxon>Gammaproteobacteria</taxon>
        <taxon>Pseudomonadales</taxon>
        <taxon>Marinobacteraceae</taxon>
        <taxon>Marinobacter</taxon>
    </lineage>
</organism>
<dbReference type="RefSeq" id="WP_342632804.1">
    <property type="nucleotide sequence ID" value="NZ_CP152382.1"/>
</dbReference>
<accession>A0ABZ3E9R1</accession>
<keyword evidence="4" id="KW-1185">Reference proteome</keyword>
<evidence type="ECO:0000256" key="2">
    <source>
        <dbReference type="SAM" id="SignalP"/>
    </source>
</evidence>
<feature type="region of interest" description="Disordered" evidence="1">
    <location>
        <begin position="41"/>
        <end position="70"/>
    </location>
</feature>
<proteinExistence type="predicted"/>
<dbReference type="Pfam" id="PF13728">
    <property type="entry name" value="TraF"/>
    <property type="match status" value="1"/>
</dbReference>
<evidence type="ECO:0000256" key="1">
    <source>
        <dbReference type="SAM" id="MobiDB-lite"/>
    </source>
</evidence>
<gene>
    <name evidence="3" type="primary">traF</name>
    <name evidence="3" type="ORF">AAGT77_20255</name>
</gene>
<feature type="compositionally biased region" description="Basic and acidic residues" evidence="1">
    <location>
        <begin position="41"/>
        <end position="53"/>
    </location>
</feature>
<keyword evidence="3" id="KW-0614">Plasmid</keyword>
<reference evidence="3 4" key="1">
    <citation type="submission" date="2024-04" db="EMBL/GenBank/DDBJ databases">
        <title>Marinobacter sp. SBY-1.</title>
        <authorList>
            <person name="Pan C."/>
        </authorList>
    </citation>
    <scope>NUCLEOTIDE SEQUENCE [LARGE SCALE GENOMIC DNA]</scope>
    <source>
        <strain evidence="3 4">SBY-1</strain>
        <plasmid evidence="3 4">unnamed2</plasmid>
    </source>
</reference>
<dbReference type="EMBL" id="CP152382">
    <property type="protein sequence ID" value="XAF56256.1"/>
    <property type="molecule type" value="Genomic_DNA"/>
</dbReference>
<feature type="signal peptide" evidence="2">
    <location>
        <begin position="1"/>
        <end position="18"/>
    </location>
</feature>
<name>A0ABZ3E9R1_9GAMM</name>
<dbReference type="Proteomes" id="UP001445268">
    <property type="component" value="Plasmid unnamed2"/>
</dbReference>
<keyword evidence="2" id="KW-0732">Signal</keyword>
<dbReference type="InterPro" id="IPR039555">
    <property type="entry name" value="TraF/TrbB"/>
</dbReference>
<protein>
    <submittedName>
        <fullName evidence="3">Conjugal transfer protein TraF</fullName>
    </submittedName>
</protein>